<dbReference type="VEuPathDB" id="TriTrypDB:C3747_55g140"/>
<evidence type="ECO:0000256" key="1">
    <source>
        <dbReference type="ARBA" id="ARBA00022737"/>
    </source>
</evidence>
<protein>
    <submittedName>
        <fullName evidence="2">Putative phosphatidylinositol-4-phosphate 5-kinase</fullName>
    </submittedName>
</protein>
<dbReference type="Pfam" id="PF02493">
    <property type="entry name" value="MORN"/>
    <property type="match status" value="5"/>
</dbReference>
<dbReference type="VEuPathDB" id="TriTrypDB:TcCL_Unassigned03497"/>
<dbReference type="SUPFAM" id="SSF82185">
    <property type="entry name" value="Histone H3 K4-specific methyltransferase SET7/9 N-terminal domain"/>
    <property type="match status" value="1"/>
</dbReference>
<dbReference type="SMART" id="SM00698">
    <property type="entry name" value="MORN"/>
    <property type="match status" value="4"/>
</dbReference>
<dbReference type="VEuPathDB" id="TriTrypDB:TcCLB.510101.20"/>
<dbReference type="VEuPathDB" id="TriTrypDB:C4B63_17g105"/>
<dbReference type="VEuPathDB" id="TriTrypDB:TcG_00256"/>
<gene>
    <name evidence="2" type="ORF">C3747_55g140</name>
</gene>
<dbReference type="GO" id="GO:0016301">
    <property type="term" value="F:kinase activity"/>
    <property type="evidence" value="ECO:0007669"/>
    <property type="project" value="UniProtKB-KW"/>
</dbReference>
<keyword evidence="2" id="KW-0418">Kinase</keyword>
<name>A0A2V2WU55_TRYCR</name>
<dbReference type="InterPro" id="IPR003409">
    <property type="entry name" value="MORN"/>
</dbReference>
<reference evidence="2 3" key="1">
    <citation type="journal article" date="2018" name="Microb. Genom.">
        <title>Expanding an expanded genome: long-read sequencing of Trypanosoma cruzi.</title>
        <authorList>
            <person name="Berna L."/>
            <person name="Rodriguez M."/>
            <person name="Chiribao M.L."/>
            <person name="Parodi-Talice A."/>
            <person name="Pita S."/>
            <person name="Rijo G."/>
            <person name="Alvarez-Valin F."/>
            <person name="Robello C."/>
        </authorList>
    </citation>
    <scope>NUCLEOTIDE SEQUENCE [LARGE SCALE GENOMIC DNA]</scope>
    <source>
        <strain evidence="2 3">TCC</strain>
    </source>
</reference>
<dbReference type="VEuPathDB" id="TriTrypDB:TCSYLVIO_004188"/>
<evidence type="ECO:0000313" key="2">
    <source>
        <dbReference type="EMBL" id="PWV11967.1"/>
    </source>
</evidence>
<dbReference type="PANTHER" id="PTHR43215">
    <property type="entry name" value="RADIAL SPOKE HEAD 1 HOMOLOG"/>
    <property type="match status" value="1"/>
</dbReference>
<dbReference type="VEuPathDB" id="TriTrypDB:BCY84_18397"/>
<sequence length="660" mass="75554">MERRREDHQSIVMVCCGSVIQRVRRQMERETSAGEVHPPERHYTLKKDSLREGKLVWIAPSKVASNDKKMAVRVSRGEKNLFSLDEANLFANTPYEHGFREYIYEGQMRRVKETNDPTDPRGATRCGHGVLIYPNGAYYEGKWQHNKRKGIGCISTPKGYKYTGEWRDDTPEGSGYEVFACRAAMDAHYVNGTPEGDGVVLYNPKQNAYRYEGQWQKGKRHGKGVIFYANGDTFSCTFQEGKRHGRGVTTQTVNGREIQYETWWRDDKLVGVPKLIPKVNRTKKPVSFIPFRTKGYLASVDIIHWTVKEDTFDLPFEQFMQLKLGFESLDVVGCGLLPMKELRAVWPESNMDMLLKFYSDEKDCVEFLDIISAWYPNVSPHDIARMMQEFISPFDLFRFRGFLNGIEEADGMGYYHVSGGLPQSCGTEYHRPALHLRDLEANGYRIGGEKFTAANYAVACQLHDPPHFLDVLEVWYPNILRVTLEQYEMKEIDSDILDAIRVDFNRYAHASTDPMKYLLIEEFIQAEANYRDQMYASYKSNERLPVGMHPILSIASADSPSFLTSTPLPVFSPGAAIVADMRPGFLKGTVVWVLANRIRLSVPLLHEIENFHVRQKGRVTLDELYRFCFPNVPCLRTQEAILGQFSDTSCLCSLCRAATE</sequence>
<dbReference type="VEuPathDB" id="TriTrypDB:TcCLB.511725.100"/>
<dbReference type="Gene3D" id="2.20.110.10">
    <property type="entry name" value="Histone H3 K4-specific methyltransferase SET7/9 N-terminal domain"/>
    <property type="match status" value="2"/>
</dbReference>
<dbReference type="VEuPathDB" id="TriTrypDB:TcCL_NonESM02161"/>
<keyword evidence="2" id="KW-0808">Transferase</keyword>
<comment type="caution">
    <text evidence="2">The sequence shown here is derived from an EMBL/GenBank/DDBJ whole genome shotgun (WGS) entry which is preliminary data.</text>
</comment>
<keyword evidence="1" id="KW-0677">Repeat</keyword>
<dbReference type="VEuPathDB" id="TriTrypDB:ECC02_003771"/>
<accession>A0A2V2WU55</accession>
<dbReference type="VEuPathDB" id="TriTrypDB:Tc_MARK_2935"/>
<dbReference type="Proteomes" id="UP000246078">
    <property type="component" value="Unassembled WGS sequence"/>
</dbReference>
<dbReference type="AlphaFoldDB" id="A0A2V2WU55"/>
<dbReference type="EMBL" id="PRFC01000055">
    <property type="protein sequence ID" value="PWV11967.1"/>
    <property type="molecule type" value="Genomic_DNA"/>
</dbReference>
<dbReference type="VEuPathDB" id="TriTrypDB:TcYC6_0053160"/>
<dbReference type="VEuPathDB" id="TriTrypDB:TcBrA4_0104240"/>
<proteinExistence type="predicted"/>
<organism evidence="2 3">
    <name type="scientific">Trypanosoma cruzi</name>
    <dbReference type="NCBI Taxonomy" id="5693"/>
    <lineage>
        <taxon>Eukaryota</taxon>
        <taxon>Discoba</taxon>
        <taxon>Euglenozoa</taxon>
        <taxon>Kinetoplastea</taxon>
        <taxon>Metakinetoplastina</taxon>
        <taxon>Trypanosomatida</taxon>
        <taxon>Trypanosomatidae</taxon>
        <taxon>Trypanosoma</taxon>
        <taxon>Schizotrypanum</taxon>
    </lineage>
</organism>
<evidence type="ECO:0000313" key="3">
    <source>
        <dbReference type="Proteomes" id="UP000246078"/>
    </source>
</evidence>
<dbReference type="PANTHER" id="PTHR43215:SF14">
    <property type="entry name" value="RADIAL SPOKE HEAD 1 HOMOLOG"/>
    <property type="match status" value="1"/>
</dbReference>
<dbReference type="VEuPathDB" id="TriTrypDB:TCDM_04439"/>